<dbReference type="SUPFAM" id="SSF48179">
    <property type="entry name" value="6-phosphogluconate dehydrogenase C-terminal domain-like"/>
    <property type="match status" value="2"/>
</dbReference>
<evidence type="ECO:0000259" key="16">
    <source>
        <dbReference type="Pfam" id="PF02737"/>
    </source>
</evidence>
<keyword evidence="8" id="KW-0520">NAD</keyword>
<dbReference type="Pfam" id="PF02737">
    <property type="entry name" value="3HCDH_N"/>
    <property type="match status" value="1"/>
</dbReference>
<protein>
    <recommendedName>
        <fullName evidence="4">enoyl-CoA hydratase</fullName>
        <ecNumber evidence="4">4.2.1.17</ecNumber>
    </recommendedName>
</protein>
<dbReference type="PROSITE" id="PS00067">
    <property type="entry name" value="3HCDH"/>
    <property type="match status" value="1"/>
</dbReference>
<evidence type="ECO:0000256" key="4">
    <source>
        <dbReference type="ARBA" id="ARBA00012076"/>
    </source>
</evidence>
<dbReference type="InterPro" id="IPR008927">
    <property type="entry name" value="6-PGluconate_DH-like_C_sf"/>
</dbReference>
<name>A0A375A5Y4_9GAMM</name>
<dbReference type="UniPathway" id="UPA00659"/>
<keyword evidence="6" id="KW-0442">Lipid degradation</keyword>
<dbReference type="EC" id="4.2.1.17" evidence="4"/>
<evidence type="ECO:0000256" key="8">
    <source>
        <dbReference type="ARBA" id="ARBA00023027"/>
    </source>
</evidence>
<dbReference type="InterPro" id="IPR001753">
    <property type="entry name" value="Enoyl-CoA_hydra/iso"/>
</dbReference>
<dbReference type="Gene3D" id="3.40.50.720">
    <property type="entry name" value="NAD(P)-binding Rossmann-like Domain"/>
    <property type="match status" value="1"/>
</dbReference>
<dbReference type="GO" id="GO:0016509">
    <property type="term" value="F:long-chain (3S)-3-hydroxyacyl-CoA dehydrogenase (NAD+) activity"/>
    <property type="evidence" value="ECO:0007669"/>
    <property type="project" value="TreeGrafter"/>
</dbReference>
<comment type="similarity">
    <text evidence="2">In the central section; belongs to the 3-hydroxyacyl-CoA dehydrogenase family.</text>
</comment>
<keyword evidence="10 17" id="KW-0413">Isomerase</keyword>
<dbReference type="InterPro" id="IPR006176">
    <property type="entry name" value="3-OHacyl-CoA_DH_NAD-bd"/>
</dbReference>
<dbReference type="Proteomes" id="UP000294820">
    <property type="component" value="Chromosome 1"/>
</dbReference>
<keyword evidence="12" id="KW-0511">Multifunctional enzyme</keyword>
<dbReference type="SUPFAM" id="SSF51735">
    <property type="entry name" value="NAD(P)-binding Rossmann-fold domains"/>
    <property type="match status" value="1"/>
</dbReference>
<feature type="domain" description="3-hydroxyacyl-CoA dehydrogenase C-terminal" evidence="15">
    <location>
        <begin position="496"/>
        <end position="592"/>
    </location>
</feature>
<evidence type="ECO:0000256" key="1">
    <source>
        <dbReference type="ARBA" id="ARBA00005005"/>
    </source>
</evidence>
<dbReference type="PANTHER" id="PTHR43612:SF3">
    <property type="entry name" value="TRIFUNCTIONAL ENZYME SUBUNIT ALPHA, MITOCHONDRIAL"/>
    <property type="match status" value="1"/>
</dbReference>
<evidence type="ECO:0000313" key="17">
    <source>
        <dbReference type="EMBL" id="SLM61391.1"/>
    </source>
</evidence>
<dbReference type="InterPro" id="IPR029045">
    <property type="entry name" value="ClpP/crotonase-like_dom_sf"/>
</dbReference>
<keyword evidence="11 17" id="KW-0456">Lyase</keyword>
<evidence type="ECO:0000313" key="18">
    <source>
        <dbReference type="Proteomes" id="UP000294820"/>
    </source>
</evidence>
<evidence type="ECO:0000256" key="12">
    <source>
        <dbReference type="ARBA" id="ARBA00023268"/>
    </source>
</evidence>
<dbReference type="InterPro" id="IPR050136">
    <property type="entry name" value="FA_oxidation_alpha_subunit"/>
</dbReference>
<evidence type="ECO:0000256" key="2">
    <source>
        <dbReference type="ARBA" id="ARBA00007005"/>
    </source>
</evidence>
<evidence type="ECO:0000256" key="5">
    <source>
        <dbReference type="ARBA" id="ARBA00022832"/>
    </source>
</evidence>
<evidence type="ECO:0000256" key="6">
    <source>
        <dbReference type="ARBA" id="ARBA00022963"/>
    </source>
</evidence>
<evidence type="ECO:0000256" key="14">
    <source>
        <dbReference type="RuleBase" id="RU003707"/>
    </source>
</evidence>
<dbReference type="NCBIfam" id="NF008727">
    <property type="entry name" value="PRK11730.1"/>
    <property type="match status" value="1"/>
</dbReference>
<sequence length="729" mass="78624">MIYQGDTLYLRWCEEGIAELVFAASGNINTLDTRTVASLGEALRHLTHQPDLRALLLRSDKPAFIAGADITEFLSLFAAPAQTLQRWLTQANAIFSQLEDLPVPTLSAINGYALGGGCECVLATDFRVASREARIGLPEVKLGIMPGFGGTVRLPRLIGVDNALEIIAAGKDLCAADALNVGLIDALTERDALIPAALHTLSQAISGKLDWRARRRQKTAALRLGRSEAMMSFLTAKARVQQLAGPHYPAPMKAVNTIEATAGLARDAALLQETEHFVALTQTPAASALVGVFLNEQAVKSAAKKWVAGARAPERLAVLGAGIMGGGIACQAARKGVPVWMKDIRDAALTLGMTEATQRLHADVERGKMDVMTLAQTLARIHPTLHYDAVEQAELVIEAVVENPQVKASVLAEAEAHLSEHALLVSNTSTISITQLASALKRPENFCGLHFFNPVHRMPLVEVIRGAQTSDQTLAAVVAFAAKLGKTAIVVNDCPGFFVNRVLFPYFAAFSLLMRDGADFRDIDAVMESRFGWPMGPAYLLDVVGLDTAHHAQAVMSAGFPQRMAKSERDVIDVLVAHQRFGQKSGAGFYRYHTDGKGKQHREHDAQTDVLLDAVCQPKRTFSADEIIERLMVPMLNEVARCLEEGIVASPAQADMALLYGLGFPAFRGGACRYFDTLGAEHYAHIAQSLSGLGALYSLPESLQQMAQQQQCFYPAAAPHADLSLHHPA</sequence>
<dbReference type="GO" id="GO:0006635">
    <property type="term" value="P:fatty acid beta-oxidation"/>
    <property type="evidence" value="ECO:0007669"/>
    <property type="project" value="UniProtKB-UniPathway"/>
</dbReference>
<dbReference type="InterPro" id="IPR006108">
    <property type="entry name" value="3HC_DH_C"/>
</dbReference>
<dbReference type="EMBL" id="LT615367">
    <property type="protein sequence ID" value="SLM61391.1"/>
    <property type="molecule type" value="Genomic_DNA"/>
</dbReference>
<dbReference type="GO" id="GO:0070403">
    <property type="term" value="F:NAD+ binding"/>
    <property type="evidence" value="ECO:0007669"/>
    <property type="project" value="InterPro"/>
</dbReference>
<dbReference type="Gene3D" id="1.10.1040.50">
    <property type="match status" value="1"/>
</dbReference>
<dbReference type="CDD" id="cd06558">
    <property type="entry name" value="crotonase-like"/>
    <property type="match status" value="1"/>
</dbReference>
<evidence type="ECO:0000256" key="13">
    <source>
        <dbReference type="ARBA" id="ARBA00049556"/>
    </source>
</evidence>
<evidence type="ECO:0000256" key="3">
    <source>
        <dbReference type="ARBA" id="ARBA00008750"/>
    </source>
</evidence>
<dbReference type="GO" id="GO:0004165">
    <property type="term" value="F:delta(3)-delta(2)-enoyl-CoA isomerase activity"/>
    <property type="evidence" value="ECO:0007669"/>
    <property type="project" value="InterPro"/>
</dbReference>
<evidence type="ECO:0000256" key="7">
    <source>
        <dbReference type="ARBA" id="ARBA00023002"/>
    </source>
</evidence>
<dbReference type="GO" id="GO:0036125">
    <property type="term" value="C:fatty acid beta-oxidation multienzyme complex"/>
    <property type="evidence" value="ECO:0007669"/>
    <property type="project" value="InterPro"/>
</dbReference>
<dbReference type="NCBIfam" id="TIGR02437">
    <property type="entry name" value="FadB"/>
    <property type="match status" value="1"/>
</dbReference>
<keyword evidence="5" id="KW-0276">Fatty acid metabolism</keyword>
<dbReference type="GO" id="GO:0004300">
    <property type="term" value="F:enoyl-CoA hydratase activity"/>
    <property type="evidence" value="ECO:0007669"/>
    <property type="project" value="UniProtKB-EC"/>
</dbReference>
<dbReference type="InterPro" id="IPR006180">
    <property type="entry name" value="3-OHacyl-CoA_DH_CS"/>
</dbReference>
<accession>A0A375A5Y4</accession>
<dbReference type="SUPFAM" id="SSF52096">
    <property type="entry name" value="ClpP/crotonase"/>
    <property type="match status" value="1"/>
</dbReference>
<comment type="similarity">
    <text evidence="14">Belongs to the enoyl-CoA hydratase/isomerase family.</text>
</comment>
<evidence type="ECO:0000259" key="15">
    <source>
        <dbReference type="Pfam" id="PF00725"/>
    </source>
</evidence>
<dbReference type="RefSeq" id="WP_035339280.1">
    <property type="nucleotide sequence ID" value="NZ_LT615367.1"/>
</dbReference>
<dbReference type="GO" id="GO:0008692">
    <property type="term" value="F:3-hydroxybutyryl-CoA epimerase activity"/>
    <property type="evidence" value="ECO:0007669"/>
    <property type="project" value="InterPro"/>
</dbReference>
<dbReference type="Pfam" id="PF00378">
    <property type="entry name" value="ECH_1"/>
    <property type="match status" value="1"/>
</dbReference>
<dbReference type="Gene3D" id="3.90.226.10">
    <property type="entry name" value="2-enoyl-CoA Hydratase, Chain A, domain 1"/>
    <property type="match status" value="1"/>
</dbReference>
<dbReference type="InterPro" id="IPR012799">
    <property type="entry name" value="FadB"/>
</dbReference>
<dbReference type="Pfam" id="PF00725">
    <property type="entry name" value="3HCDH"/>
    <property type="match status" value="2"/>
</dbReference>
<keyword evidence="9" id="KW-0443">Lipid metabolism</keyword>
<reference evidence="17 18" key="1">
    <citation type="submission" date="2016-09" db="EMBL/GenBank/DDBJ databases">
        <authorList>
            <person name="Reverchon S."/>
            <person name="Nasser W."/>
            <person name="Leonard S."/>
            <person name="Brochier C."/>
            <person name="Duprey A."/>
        </authorList>
    </citation>
    <scope>NUCLEOTIDE SEQUENCE [LARGE SCALE GENOMIC DNA]</scope>
    <source>
        <strain evidence="17 18">174/2</strain>
    </source>
</reference>
<feature type="domain" description="3-hydroxyacyl-CoA dehydrogenase C-terminal" evidence="15">
    <location>
        <begin position="627"/>
        <end position="690"/>
    </location>
</feature>
<evidence type="ECO:0000256" key="9">
    <source>
        <dbReference type="ARBA" id="ARBA00023098"/>
    </source>
</evidence>
<comment type="similarity">
    <text evidence="3">In the N-terminal section; belongs to the enoyl-CoA hydratase/isomerase family.</text>
</comment>
<organism evidence="17 18">
    <name type="scientific">Dickeya aquatica</name>
    <dbReference type="NCBI Taxonomy" id="1401087"/>
    <lineage>
        <taxon>Bacteria</taxon>
        <taxon>Pseudomonadati</taxon>
        <taxon>Pseudomonadota</taxon>
        <taxon>Gammaproteobacteria</taxon>
        <taxon>Enterobacterales</taxon>
        <taxon>Pectobacteriaceae</taxon>
        <taxon>Dickeya</taxon>
    </lineage>
</organism>
<dbReference type="FunFam" id="3.40.50.720:FF:000009">
    <property type="entry name" value="Fatty oxidation complex, alpha subunit"/>
    <property type="match status" value="1"/>
</dbReference>
<comment type="catalytic activity">
    <reaction evidence="13">
        <text>a (3S)-3-hydroxyacyl-CoA + NAD(+) = a 3-oxoacyl-CoA + NADH + H(+)</text>
        <dbReference type="Rhea" id="RHEA:22432"/>
        <dbReference type="ChEBI" id="CHEBI:15378"/>
        <dbReference type="ChEBI" id="CHEBI:57318"/>
        <dbReference type="ChEBI" id="CHEBI:57540"/>
        <dbReference type="ChEBI" id="CHEBI:57945"/>
        <dbReference type="ChEBI" id="CHEBI:90726"/>
        <dbReference type="EC" id="1.1.1.35"/>
    </reaction>
</comment>
<comment type="pathway">
    <text evidence="1">Lipid metabolism; fatty acid beta-oxidation.</text>
</comment>
<feature type="domain" description="3-hydroxyacyl-CoA dehydrogenase NAD binding" evidence="16">
    <location>
        <begin position="316"/>
        <end position="494"/>
    </location>
</feature>
<evidence type="ECO:0000256" key="11">
    <source>
        <dbReference type="ARBA" id="ARBA00023239"/>
    </source>
</evidence>
<dbReference type="AlphaFoldDB" id="A0A375A5Y4"/>
<dbReference type="InterPro" id="IPR036291">
    <property type="entry name" value="NAD(P)-bd_dom_sf"/>
</dbReference>
<proteinExistence type="inferred from homology"/>
<dbReference type="KEGG" id="daq:DAQ1742_00267"/>
<dbReference type="PROSITE" id="PS00166">
    <property type="entry name" value="ENOYL_COA_HYDRATASE"/>
    <property type="match status" value="1"/>
</dbReference>
<evidence type="ECO:0000256" key="10">
    <source>
        <dbReference type="ARBA" id="ARBA00023235"/>
    </source>
</evidence>
<gene>
    <name evidence="17" type="primary">fadB</name>
    <name evidence="17" type="ORF">DAQ1742_00267</name>
</gene>
<dbReference type="PANTHER" id="PTHR43612">
    <property type="entry name" value="TRIFUNCTIONAL ENZYME SUBUNIT ALPHA"/>
    <property type="match status" value="1"/>
</dbReference>
<keyword evidence="18" id="KW-1185">Reference proteome</keyword>
<dbReference type="InterPro" id="IPR018376">
    <property type="entry name" value="Enoyl-CoA_hyd/isom_CS"/>
</dbReference>
<keyword evidence="7 17" id="KW-0560">Oxidoreductase</keyword>